<evidence type="ECO:0000313" key="1">
    <source>
        <dbReference type="EMBL" id="POB01447.1"/>
    </source>
</evidence>
<gene>
    <name evidence="1" type="ORF">C1949_16570</name>
</gene>
<dbReference type="AlphaFoldDB" id="A0A2P4ERL8"/>
<dbReference type="EMBL" id="PPSK01000020">
    <property type="protein sequence ID" value="POB01447.1"/>
    <property type="molecule type" value="Genomic_DNA"/>
</dbReference>
<keyword evidence="2" id="KW-1185">Reference proteome</keyword>
<dbReference type="OrthoDB" id="6854428at2"/>
<protein>
    <submittedName>
        <fullName evidence="1">Uncharacterized protein</fullName>
    </submittedName>
</protein>
<sequence length="205" mass="22737">MRDQLLPASWAARMARVPEVAEGETVRWQPGEGSSSAELLVWVRRLQPYQRRWLATLLDASSAGAVTLVEAVERLQLDWRSQLNPLKTHREYAEQLATLAHLLGVPAAATSAYLENERRIFSAIDELLFGSLPLRLRAELASQHPTGQGFYVNWWYERLMARAGESNYDLAGAGVADWPDVPAAWVALGWLSGLRLAGQSESAGQ</sequence>
<proteinExistence type="predicted"/>
<name>A0A2P4ERL8_9GAMM</name>
<comment type="caution">
    <text evidence="1">The sequence shown here is derived from an EMBL/GenBank/DDBJ whole genome shotgun (WGS) entry which is preliminary data.</text>
</comment>
<accession>A0A2P4ERL8</accession>
<dbReference type="RefSeq" id="WP_104739566.1">
    <property type="nucleotide sequence ID" value="NZ_BMHR01000003.1"/>
</dbReference>
<reference evidence="1 2" key="1">
    <citation type="submission" date="2018-01" db="EMBL/GenBank/DDBJ databases">
        <title>Draft genome of the type strain Pseudomonas oceani DSM 100277 isolated from the deep water in Okinawa trough, northwestern Pacific Ocean.</title>
        <authorList>
            <person name="Gomila M."/>
            <person name="Mulet M."/>
            <person name="Garcia-Valdes E."/>
            <person name="Lalucat J."/>
        </authorList>
    </citation>
    <scope>NUCLEOTIDE SEQUENCE [LARGE SCALE GENOMIC DNA]</scope>
    <source>
        <strain evidence="1 2">DSM 100277</strain>
    </source>
</reference>
<dbReference type="Proteomes" id="UP000243451">
    <property type="component" value="Unassembled WGS sequence"/>
</dbReference>
<organism evidence="1 2">
    <name type="scientific">Halopseudomonas oceani</name>
    <dbReference type="NCBI Taxonomy" id="1708783"/>
    <lineage>
        <taxon>Bacteria</taxon>
        <taxon>Pseudomonadati</taxon>
        <taxon>Pseudomonadota</taxon>
        <taxon>Gammaproteobacteria</taxon>
        <taxon>Pseudomonadales</taxon>
        <taxon>Pseudomonadaceae</taxon>
        <taxon>Halopseudomonas</taxon>
    </lineage>
</organism>
<evidence type="ECO:0000313" key="2">
    <source>
        <dbReference type="Proteomes" id="UP000243451"/>
    </source>
</evidence>